<keyword evidence="2" id="KW-1185">Reference proteome</keyword>
<protein>
    <submittedName>
        <fullName evidence="1">Uncharacterized protein</fullName>
    </submittedName>
</protein>
<accession>A0A1W1HCN5</accession>
<dbReference type="EMBL" id="FWEV01000130">
    <property type="protein sequence ID" value="SLM30219.1"/>
    <property type="molecule type" value="Genomic_DNA"/>
</dbReference>
<evidence type="ECO:0000313" key="1">
    <source>
        <dbReference type="EMBL" id="SLM30219.1"/>
    </source>
</evidence>
<reference evidence="1 2" key="1">
    <citation type="submission" date="2017-03" db="EMBL/GenBank/DDBJ databases">
        <authorList>
            <person name="Afonso C.L."/>
            <person name="Miller P.J."/>
            <person name="Scott M.A."/>
            <person name="Spackman E."/>
            <person name="Goraichik I."/>
            <person name="Dimitrov K.M."/>
            <person name="Suarez D.L."/>
            <person name="Swayne D.E."/>
        </authorList>
    </citation>
    <scope>NUCLEOTIDE SEQUENCE [LARGE SCALE GENOMIC DNA]</scope>
    <source>
        <strain evidence="1">PRJEB14757</strain>
    </source>
</reference>
<organism evidence="1 2">
    <name type="scientific">Desulfamplus magnetovallimortis</name>
    <dbReference type="NCBI Taxonomy" id="1246637"/>
    <lineage>
        <taxon>Bacteria</taxon>
        <taxon>Pseudomonadati</taxon>
        <taxon>Thermodesulfobacteriota</taxon>
        <taxon>Desulfobacteria</taxon>
        <taxon>Desulfobacterales</taxon>
        <taxon>Desulfobacteraceae</taxon>
        <taxon>Desulfamplus</taxon>
    </lineage>
</organism>
<name>A0A1W1HCN5_9BACT</name>
<dbReference type="AlphaFoldDB" id="A0A1W1HCN5"/>
<proteinExistence type="predicted"/>
<sequence>MPFVPVMLLTKTRLGTLCALHFSVDVNLEYNTSPPSNPNAVDLTTLRAWNVRARRALPLLKTTMNP</sequence>
<dbReference type="STRING" id="1246637.MTBBW1_2150004"/>
<dbReference type="Proteomes" id="UP000191931">
    <property type="component" value="Unassembled WGS sequence"/>
</dbReference>
<gene>
    <name evidence="1" type="ORF">MTBBW1_2150004</name>
</gene>
<evidence type="ECO:0000313" key="2">
    <source>
        <dbReference type="Proteomes" id="UP000191931"/>
    </source>
</evidence>